<sequence>MFIGIIGHCISKKVRCKFFLLYLRNICFPPFRNSKLTSISTLANDLQEIFQLKHQSENQEPSPFAPKKMCEEKKDNNQSTRPMFNQDLNCLPLPVVSPELTENQQLNQAVPGWKLFSYSIFSFPLFIMDKKLISRQEMAWWMALLYTSS</sequence>
<reference evidence="2 3" key="1">
    <citation type="journal article" date="2020" name="Mol. Biol. Evol.">
        <title>Distinct Expression and Methylation Patterns for Genes with Different Fates following a Single Whole-Genome Duplication in Flowering Plants.</title>
        <authorList>
            <person name="Shi T."/>
            <person name="Rahmani R.S."/>
            <person name="Gugger P.F."/>
            <person name="Wang M."/>
            <person name="Li H."/>
            <person name="Zhang Y."/>
            <person name="Li Z."/>
            <person name="Wang Q."/>
            <person name="Van de Peer Y."/>
            <person name="Marchal K."/>
            <person name="Chen J."/>
        </authorList>
    </citation>
    <scope>NUCLEOTIDE SEQUENCE [LARGE SCALE GENOMIC DNA]</scope>
    <source>
        <tissue evidence="2">Leaf</tissue>
    </source>
</reference>
<dbReference type="EMBL" id="DUZY01000008">
    <property type="protein sequence ID" value="DAD46551.1"/>
    <property type="molecule type" value="Genomic_DNA"/>
</dbReference>
<protein>
    <submittedName>
        <fullName evidence="2">Uncharacterized protein</fullName>
    </submittedName>
</protein>
<proteinExistence type="predicted"/>
<dbReference type="Proteomes" id="UP000607653">
    <property type="component" value="Unassembled WGS sequence"/>
</dbReference>
<accession>A0A822ZSL1</accession>
<dbReference type="AlphaFoldDB" id="A0A822ZSL1"/>
<evidence type="ECO:0000313" key="3">
    <source>
        <dbReference type="Proteomes" id="UP000607653"/>
    </source>
</evidence>
<evidence type="ECO:0000313" key="2">
    <source>
        <dbReference type="EMBL" id="DAD46551.1"/>
    </source>
</evidence>
<name>A0A822ZSL1_NELNU</name>
<comment type="caution">
    <text evidence="2">The sequence shown here is derived from an EMBL/GenBank/DDBJ whole genome shotgun (WGS) entry which is preliminary data.</text>
</comment>
<organism evidence="2 3">
    <name type="scientific">Nelumbo nucifera</name>
    <name type="common">Sacred lotus</name>
    <dbReference type="NCBI Taxonomy" id="4432"/>
    <lineage>
        <taxon>Eukaryota</taxon>
        <taxon>Viridiplantae</taxon>
        <taxon>Streptophyta</taxon>
        <taxon>Embryophyta</taxon>
        <taxon>Tracheophyta</taxon>
        <taxon>Spermatophyta</taxon>
        <taxon>Magnoliopsida</taxon>
        <taxon>Proteales</taxon>
        <taxon>Nelumbonaceae</taxon>
        <taxon>Nelumbo</taxon>
    </lineage>
</organism>
<keyword evidence="3" id="KW-1185">Reference proteome</keyword>
<evidence type="ECO:0000256" key="1">
    <source>
        <dbReference type="SAM" id="MobiDB-lite"/>
    </source>
</evidence>
<feature type="region of interest" description="Disordered" evidence="1">
    <location>
        <begin position="55"/>
        <end position="81"/>
    </location>
</feature>
<gene>
    <name evidence="2" type="ORF">HUJ06_016488</name>
</gene>